<dbReference type="AlphaFoldDB" id="A0A1Q9D8Z5"/>
<dbReference type="Gene3D" id="3.30.40.10">
    <property type="entry name" value="Zinc/RING finger domain, C3HC4 (zinc finger)"/>
    <property type="match status" value="1"/>
</dbReference>
<evidence type="ECO:0000313" key="2">
    <source>
        <dbReference type="EMBL" id="OLP91672.1"/>
    </source>
</evidence>
<protein>
    <recommendedName>
        <fullName evidence="1">U-box domain-containing protein</fullName>
    </recommendedName>
</protein>
<dbReference type="InterPro" id="IPR013083">
    <property type="entry name" value="Znf_RING/FYVE/PHD"/>
</dbReference>
<dbReference type="SUPFAM" id="SSF57850">
    <property type="entry name" value="RING/U-box"/>
    <property type="match status" value="1"/>
</dbReference>
<dbReference type="Pfam" id="PF04564">
    <property type="entry name" value="U-box"/>
    <property type="match status" value="1"/>
</dbReference>
<gene>
    <name evidence="2" type="ORF">AK812_SmicGene26576</name>
</gene>
<dbReference type="GO" id="GO:0004842">
    <property type="term" value="F:ubiquitin-protein transferase activity"/>
    <property type="evidence" value="ECO:0007669"/>
    <property type="project" value="InterPro"/>
</dbReference>
<dbReference type="GO" id="GO:0016567">
    <property type="term" value="P:protein ubiquitination"/>
    <property type="evidence" value="ECO:0007669"/>
    <property type="project" value="InterPro"/>
</dbReference>
<sequence length="303" mass="33501">MAGAMATSSCNPFEEPEWLICPLSASMFREPVVNMVGNTYEKDMYQKAIRHRLVDPLTNQPLPEPDGGPLHPNRVVRAEVEAFLASHPGYVPHGWPSTPAPAAPCAAKLARDFMADTWDLVQGNCGPGLCLRGCLRMAYSVAFAWRSVLPEYEPRTEQSREIRHVSTVMGMAAGLSSGRIGWGLAIRLVRALSGMCPLSPITLIENPHHGFRAWLRAVYRLTCPIPLNWGPVVGGELLLGRFWILRFLIKEAIWAKLPNSIFYAAKLCKEDISHGLVQPLIGHAVMTPLALFACGHFVSWLQK</sequence>
<dbReference type="EMBL" id="LSRX01000654">
    <property type="protein sequence ID" value="OLP91672.1"/>
    <property type="molecule type" value="Genomic_DNA"/>
</dbReference>
<dbReference type="OrthoDB" id="408583at2759"/>
<dbReference type="SMART" id="SM00504">
    <property type="entry name" value="Ubox"/>
    <property type="match status" value="1"/>
</dbReference>
<keyword evidence="3" id="KW-1185">Reference proteome</keyword>
<organism evidence="2 3">
    <name type="scientific">Symbiodinium microadriaticum</name>
    <name type="common">Dinoflagellate</name>
    <name type="synonym">Zooxanthella microadriatica</name>
    <dbReference type="NCBI Taxonomy" id="2951"/>
    <lineage>
        <taxon>Eukaryota</taxon>
        <taxon>Sar</taxon>
        <taxon>Alveolata</taxon>
        <taxon>Dinophyceae</taxon>
        <taxon>Suessiales</taxon>
        <taxon>Symbiodiniaceae</taxon>
        <taxon>Symbiodinium</taxon>
    </lineage>
</organism>
<evidence type="ECO:0000259" key="1">
    <source>
        <dbReference type="SMART" id="SM00504"/>
    </source>
</evidence>
<dbReference type="Proteomes" id="UP000186817">
    <property type="component" value="Unassembled WGS sequence"/>
</dbReference>
<dbReference type="InterPro" id="IPR003613">
    <property type="entry name" value="Ubox_domain"/>
</dbReference>
<feature type="domain" description="U-box" evidence="1">
    <location>
        <begin position="18"/>
        <end position="83"/>
    </location>
</feature>
<comment type="caution">
    <text evidence="2">The sequence shown here is derived from an EMBL/GenBank/DDBJ whole genome shotgun (WGS) entry which is preliminary data.</text>
</comment>
<proteinExistence type="predicted"/>
<reference evidence="2 3" key="1">
    <citation type="submission" date="2016-02" db="EMBL/GenBank/DDBJ databases">
        <title>Genome analysis of coral dinoflagellate symbionts highlights evolutionary adaptations to a symbiotic lifestyle.</title>
        <authorList>
            <person name="Aranda M."/>
            <person name="Li Y."/>
            <person name="Liew Y.J."/>
            <person name="Baumgarten S."/>
            <person name="Simakov O."/>
            <person name="Wilson M."/>
            <person name="Piel J."/>
            <person name="Ashoor H."/>
            <person name="Bougouffa S."/>
            <person name="Bajic V.B."/>
            <person name="Ryu T."/>
            <person name="Ravasi T."/>
            <person name="Bayer T."/>
            <person name="Micklem G."/>
            <person name="Kim H."/>
            <person name="Bhak J."/>
            <person name="Lajeunesse T.C."/>
            <person name="Voolstra C.R."/>
        </authorList>
    </citation>
    <scope>NUCLEOTIDE SEQUENCE [LARGE SCALE GENOMIC DNA]</scope>
    <source>
        <strain evidence="2 3">CCMP2467</strain>
    </source>
</reference>
<accession>A0A1Q9D8Z5</accession>
<evidence type="ECO:0000313" key="3">
    <source>
        <dbReference type="Proteomes" id="UP000186817"/>
    </source>
</evidence>
<name>A0A1Q9D8Z5_SYMMI</name>